<dbReference type="EMBL" id="AWGB01000021">
    <property type="protein sequence ID" value="ESQ90892.1"/>
    <property type="molecule type" value="Genomic_DNA"/>
</dbReference>
<organism evidence="1 2">
    <name type="scientific">Asticcacaulis benevestitus DSM 16100 = ATCC BAA-896</name>
    <dbReference type="NCBI Taxonomy" id="1121022"/>
    <lineage>
        <taxon>Bacteria</taxon>
        <taxon>Pseudomonadati</taxon>
        <taxon>Pseudomonadota</taxon>
        <taxon>Alphaproteobacteria</taxon>
        <taxon>Caulobacterales</taxon>
        <taxon>Caulobacteraceae</taxon>
        <taxon>Asticcacaulis</taxon>
    </lineage>
</organism>
<protein>
    <submittedName>
        <fullName evidence="1">Uncharacterized protein</fullName>
    </submittedName>
</protein>
<keyword evidence="2" id="KW-1185">Reference proteome</keyword>
<dbReference type="STRING" id="1121022.GCA_000376105_01396"/>
<proteinExistence type="predicted"/>
<reference evidence="1 2" key="1">
    <citation type="journal article" date="2014" name="Nature">
        <title>Sequential evolution of bacterial morphology by co-option of a developmental regulator.</title>
        <authorList>
            <person name="Jiang C."/>
            <person name="Brown P.J."/>
            <person name="Ducret A."/>
            <person name="Brun Y.V."/>
        </authorList>
    </citation>
    <scope>NUCLEOTIDE SEQUENCE [LARGE SCALE GENOMIC DNA]</scope>
    <source>
        <strain evidence="1 2">DSM 16100</strain>
    </source>
</reference>
<evidence type="ECO:0000313" key="1">
    <source>
        <dbReference type="EMBL" id="ESQ90892.1"/>
    </source>
</evidence>
<name>V4PAF8_9CAUL</name>
<gene>
    <name evidence="1" type="ORF">ABENE_11525</name>
</gene>
<dbReference type="Proteomes" id="UP000017837">
    <property type="component" value="Unassembled WGS sequence"/>
</dbReference>
<dbReference type="PATRIC" id="fig|1121022.4.peg.2336"/>
<sequence>MKITAIPSVNALLPAQPIEPVANAPDKIVPEAWESMHARNRARFRRLTNVLSDDQGTYTLEERLAAMQALNGMAASGELRGLDARSARLHRELTANSELAQREAAISKDEVKAVVRAIEDHSSPHDAQAAFFDTLSEEDKAVHFSLNANAIDPHGHQPYVTLEQYRQKLKTPDATEDTLAPGSLISSTI</sequence>
<dbReference type="OrthoDB" id="9969438at2"/>
<evidence type="ECO:0000313" key="2">
    <source>
        <dbReference type="Proteomes" id="UP000017837"/>
    </source>
</evidence>
<dbReference type="AlphaFoldDB" id="V4PAF8"/>
<accession>V4PAF8</accession>
<comment type="caution">
    <text evidence="1">The sequence shown here is derived from an EMBL/GenBank/DDBJ whole genome shotgun (WGS) entry which is preliminary data.</text>
</comment>
<dbReference type="RefSeq" id="WP_018081062.1">
    <property type="nucleotide sequence ID" value="NZ_AQWM01000003.1"/>
</dbReference>